<dbReference type="EMBL" id="PGGS01001456">
    <property type="protein sequence ID" value="PNH00378.1"/>
    <property type="molecule type" value="Genomic_DNA"/>
</dbReference>
<comment type="caution">
    <text evidence="1">The sequence shown here is derived from an EMBL/GenBank/DDBJ whole genome shotgun (WGS) entry which is preliminary data.</text>
</comment>
<evidence type="ECO:0000313" key="2">
    <source>
        <dbReference type="Proteomes" id="UP000236333"/>
    </source>
</evidence>
<dbReference type="AlphaFoldDB" id="A0A2J7ZJD7"/>
<organism evidence="1 2">
    <name type="scientific">Tetrabaena socialis</name>
    <dbReference type="NCBI Taxonomy" id="47790"/>
    <lineage>
        <taxon>Eukaryota</taxon>
        <taxon>Viridiplantae</taxon>
        <taxon>Chlorophyta</taxon>
        <taxon>core chlorophytes</taxon>
        <taxon>Chlorophyceae</taxon>
        <taxon>CS clade</taxon>
        <taxon>Chlamydomonadales</taxon>
        <taxon>Tetrabaenaceae</taxon>
        <taxon>Tetrabaena</taxon>
    </lineage>
</organism>
<accession>A0A2J7ZJD7</accession>
<evidence type="ECO:0000313" key="1">
    <source>
        <dbReference type="EMBL" id="PNH00378.1"/>
    </source>
</evidence>
<sequence length="82" mass="8590">ASETSADGRALIKAYRLDPAGGNPGGPTFLPAILVVDPVTGAQLWHRTGFMDAEKLMEELVPFMDHGPLDAGAAGLAQNNMK</sequence>
<reference evidence="1 2" key="1">
    <citation type="journal article" date="2017" name="Mol. Biol. Evol.">
        <title>The 4-celled Tetrabaena socialis nuclear genome reveals the essential components for genetic control of cell number at the origin of multicellularity in the volvocine lineage.</title>
        <authorList>
            <person name="Featherston J."/>
            <person name="Arakaki Y."/>
            <person name="Hanschen E.R."/>
            <person name="Ferris P.J."/>
            <person name="Michod R.E."/>
            <person name="Olson B.J.S.C."/>
            <person name="Nozaki H."/>
            <person name="Durand P.M."/>
        </authorList>
    </citation>
    <scope>NUCLEOTIDE SEQUENCE [LARGE SCALE GENOMIC DNA]</scope>
    <source>
        <strain evidence="1 2">NIES-571</strain>
    </source>
</reference>
<dbReference type="Gene3D" id="3.40.30.10">
    <property type="entry name" value="Glutaredoxin"/>
    <property type="match status" value="1"/>
</dbReference>
<gene>
    <name evidence="1" type="ORF">TSOC_013801</name>
</gene>
<keyword evidence="2" id="KW-1185">Reference proteome</keyword>
<feature type="non-terminal residue" evidence="1">
    <location>
        <position position="82"/>
    </location>
</feature>
<feature type="non-terminal residue" evidence="1">
    <location>
        <position position="1"/>
    </location>
</feature>
<dbReference type="OrthoDB" id="270602at2759"/>
<dbReference type="Proteomes" id="UP000236333">
    <property type="component" value="Unassembled WGS sequence"/>
</dbReference>
<protein>
    <submittedName>
        <fullName evidence="1">Uncharacterized protein</fullName>
    </submittedName>
</protein>
<name>A0A2J7ZJD7_9CHLO</name>
<proteinExistence type="predicted"/>